<proteinExistence type="predicted"/>
<evidence type="ECO:0000313" key="2">
    <source>
        <dbReference type="EMBL" id="KAK6985115.1"/>
    </source>
</evidence>
<feature type="region of interest" description="Disordered" evidence="1">
    <location>
        <begin position="1"/>
        <end position="159"/>
    </location>
</feature>
<feature type="compositionally biased region" description="Polar residues" evidence="1">
    <location>
        <begin position="407"/>
        <end position="417"/>
    </location>
</feature>
<evidence type="ECO:0000256" key="1">
    <source>
        <dbReference type="SAM" id="MobiDB-lite"/>
    </source>
</evidence>
<feature type="compositionally biased region" description="Low complexity" evidence="1">
    <location>
        <begin position="177"/>
        <end position="192"/>
    </location>
</feature>
<name>A0AAV9ZLJ3_9AGAR</name>
<evidence type="ECO:0000313" key="3">
    <source>
        <dbReference type="Proteomes" id="UP001362999"/>
    </source>
</evidence>
<sequence>MRRRSNGHKPNPLPRGADDSPETSVRSPLASQQSTMRSRSNGAKLSSTQPNPLPRVDFYQLAPTSRRSTIPKKRNRRRITEGAPPLNLQRPRSTAYRPLTHHPDPLHAVPAVHSNDSMDSIRQSAKLLDTTEEVETPSSSPVVRPPPGRNRESGSSQISNRIPLAMVDHSQRHNQFTSQRSVRQTSFSSSSTRHQHRTPLTHGTVLVPDSADMFGRSPLKKQQEQRRPARRMQSKNDSASVEQVHTASFNAADASDEDLELPDFSRRTQSKNDGASVEQVHTASFNAADSSDEDNDGASVEQVHTASFNAADSSDEDNDGASVEQVHTASFNAADSSDEDNDGASVEQARTASFNAADSSDEDNDGASVEQVHTASFNAADASDEDLELSDFSRRTQSKNDGASVEQARTASFNAADSSDEDNDGASVEQVHTASFNAADSSDEDLELYEMEVYPPVSVPRVYSNPSPNPISFTSVPFRDHTVNTSSSSSSSIVSPTSSSPETTTVLDTASGNLSVKRHQSFVATPSPKRRKIEAPPSTLKKMLSGMKSLMSFRSHFQAPASTPPSSPAGQYSMRKAYNGDQSSPLSRTQSSQPIPPSSQSVPATPPQRMEEPDFAHSVAPRDDLLMKLNTSFSFIETEFVSGEYDQSKEGFVLLLTEHRQQLERDVKTAFSEVGKDRFTPPKSVRFATAPPALMAQNAEHLAIARMVHALGYLSAAIEANCAPCWVATGRMFPSDHPAFSSGRCSVNTMNAGDNILETLRPPRLSAAGCATCWFPQPKAHPNVPFSNHSTTGQCIHPGAFKHIAWAVYMTPVLWQDFSTELRRIYKGEKNWFRPGNPNLGNTASSMTVETYVEWLWQEREGILNVGHLAYWLLHRNGNMGDC</sequence>
<feature type="compositionally biased region" description="Polar residues" evidence="1">
    <location>
        <begin position="580"/>
        <end position="589"/>
    </location>
</feature>
<feature type="region of interest" description="Disordered" evidence="1">
    <location>
        <begin position="376"/>
        <end position="428"/>
    </location>
</feature>
<keyword evidence="3" id="KW-1185">Reference proteome</keyword>
<feature type="compositionally biased region" description="Low complexity" evidence="1">
    <location>
        <begin position="483"/>
        <end position="506"/>
    </location>
</feature>
<dbReference type="AlphaFoldDB" id="A0AAV9ZLJ3"/>
<feature type="compositionally biased region" description="Polar residues" evidence="1">
    <location>
        <begin position="22"/>
        <end position="50"/>
    </location>
</feature>
<accession>A0AAV9ZLJ3</accession>
<reference evidence="2 3" key="1">
    <citation type="journal article" date="2024" name="J Genomics">
        <title>Draft genome sequencing and assembly of Favolaschia claudopus CIRM-BRFM 2984 isolated from oak limbs.</title>
        <authorList>
            <person name="Navarro D."/>
            <person name="Drula E."/>
            <person name="Chaduli D."/>
            <person name="Cazenave R."/>
            <person name="Ahrendt S."/>
            <person name="Wang J."/>
            <person name="Lipzen A."/>
            <person name="Daum C."/>
            <person name="Barry K."/>
            <person name="Grigoriev I.V."/>
            <person name="Favel A."/>
            <person name="Rosso M.N."/>
            <person name="Martin F."/>
        </authorList>
    </citation>
    <scope>NUCLEOTIDE SEQUENCE [LARGE SCALE GENOMIC DNA]</scope>
    <source>
        <strain evidence="2 3">CIRM-BRFM 2984</strain>
    </source>
</reference>
<feature type="region of interest" description="Disordered" evidence="1">
    <location>
        <begin position="171"/>
        <end position="243"/>
    </location>
</feature>
<organism evidence="2 3">
    <name type="scientific">Favolaschia claudopus</name>
    <dbReference type="NCBI Taxonomy" id="2862362"/>
    <lineage>
        <taxon>Eukaryota</taxon>
        <taxon>Fungi</taxon>
        <taxon>Dikarya</taxon>
        <taxon>Basidiomycota</taxon>
        <taxon>Agaricomycotina</taxon>
        <taxon>Agaricomycetes</taxon>
        <taxon>Agaricomycetidae</taxon>
        <taxon>Agaricales</taxon>
        <taxon>Marasmiineae</taxon>
        <taxon>Mycenaceae</taxon>
        <taxon>Favolaschia</taxon>
    </lineage>
</organism>
<dbReference type="EMBL" id="JAWWNJ010000132">
    <property type="protein sequence ID" value="KAK6985115.1"/>
    <property type="molecule type" value="Genomic_DNA"/>
</dbReference>
<feature type="compositionally biased region" description="Low complexity" evidence="1">
    <location>
        <begin position="590"/>
        <end position="601"/>
    </location>
</feature>
<feature type="region of interest" description="Disordered" evidence="1">
    <location>
        <begin position="557"/>
        <end position="613"/>
    </location>
</feature>
<dbReference type="Proteomes" id="UP001362999">
    <property type="component" value="Unassembled WGS sequence"/>
</dbReference>
<feature type="compositionally biased region" description="Polar residues" evidence="1">
    <location>
        <begin position="114"/>
        <end position="123"/>
    </location>
</feature>
<gene>
    <name evidence="2" type="ORF">R3P38DRAFT_3230775</name>
</gene>
<comment type="caution">
    <text evidence="2">The sequence shown here is derived from an EMBL/GenBank/DDBJ whole genome shotgun (WGS) entry which is preliminary data.</text>
</comment>
<feature type="region of interest" description="Disordered" evidence="1">
    <location>
        <begin position="482"/>
        <end position="539"/>
    </location>
</feature>
<protein>
    <submittedName>
        <fullName evidence="2">Uncharacterized protein</fullName>
    </submittedName>
</protein>